<evidence type="ECO:0000256" key="5">
    <source>
        <dbReference type="ARBA" id="ARBA00022714"/>
    </source>
</evidence>
<reference evidence="19 20" key="1">
    <citation type="journal article" date="2016" name="C (Basel)">
        <title>Selective Growth of and Electricity Production by Marine Exoelectrogenic Bacteria in Self-Aggregated Hydrogel of Microbially Reduced Graphene Oxide.</title>
        <authorList>
            <person name="Yoshida N."/>
            <person name="Goto Y."/>
            <person name="Miyata Y."/>
        </authorList>
    </citation>
    <scope>NUCLEOTIDE SEQUENCE [LARGE SCALE GENOMIC DNA]</scope>
    <source>
        <strain evidence="19 20">NIT-T3</strain>
    </source>
</reference>
<sequence>MPTLTIDNQTVTVPEGSNVLEAAKRLGIVIPHFCYHEALGAVGACRICAVKFEEGPVKGIQMSCMVEAKDGMVVSTLDPAAAELRAHVVEWLMVNHPHDCPVCDEGGECQLQDMTVAGGHGVRRFRGKKRTYNNQQLGPFIEHEMNRCIQCYRCVRTYQDYFGGDDFGVLGSRDRVYFGRFRDGKLESPFSGNLVDVCPTGVFTDKTFRFKTRYWDIEEAPSICPHCSLGCATIPGARYRELQRMRAGINPQTNGFFICDRGRFGYGHANHPERPRTPQVGGSDCAWPEAIELVRRQLQTAVAEKGADSVVFLGSPRASLEANYLLKQWAASLGCSQVVFEAHPERDRAVRTAAALLGARNAGLAEIRAADFLLLVGIDPLAEAPMLAAAVRQAVRKGAKAAVIDPRPVELACPASHLPLPPWSLGESMEALAKDNFDRLPRQQAALLEGVSQGLRHAKRPVVIGGADLLGAAGVKALASLAEALDTTERPCRAALVPAGPNSYGGALLASGPAFDSLVERMLEGKVQTLVCLENDPASGFTDPAKARLALSRVDYTLVLDSLPTRTAHKAEAFLPSRATAETAGSFVNFEGRMLAFEKVFEPGLPIRVTGGGSHPPRSFARGTPGDQPRPAWAILAELLGRPADLAAIRAEIETADPRFAGLGKLSVESEGIRVQGAGQLPPPAEAPLPHCEPGGTLRLFAVESLFGSEPLASFSAPLEAVRPAPWVLLHPEDAARFGLNEGDAARLGTERGHAEVTVRLAAAMAPGAAFVPRLFGTALESFVPGSGHLDCTLEKGGAP</sequence>
<evidence type="ECO:0000256" key="9">
    <source>
        <dbReference type="ARBA" id="ARBA00023004"/>
    </source>
</evidence>
<dbReference type="InterPro" id="IPR001041">
    <property type="entry name" value="2Fe-2S_ferredoxin-type"/>
</dbReference>
<dbReference type="Pfam" id="PF10588">
    <property type="entry name" value="NADH-G_4Fe-4S_3"/>
    <property type="match status" value="1"/>
</dbReference>
<dbReference type="PROSITE" id="PS51839">
    <property type="entry name" value="4FE4S_HC3"/>
    <property type="match status" value="1"/>
</dbReference>
<dbReference type="PROSITE" id="PS00642">
    <property type="entry name" value="COMPLEX1_75K_2"/>
    <property type="match status" value="1"/>
</dbReference>
<evidence type="ECO:0000256" key="6">
    <source>
        <dbReference type="ARBA" id="ARBA00022719"/>
    </source>
</evidence>
<dbReference type="InterPro" id="IPR006963">
    <property type="entry name" value="Mopterin_OxRdtase_4Fe-4S_dom"/>
</dbReference>
<evidence type="ECO:0000256" key="11">
    <source>
        <dbReference type="ARBA" id="ARBA00023027"/>
    </source>
</evidence>
<feature type="domain" description="4Fe-4S Mo/W bis-MGD-type" evidence="17">
    <location>
        <begin position="217"/>
        <end position="273"/>
    </location>
</feature>
<keyword evidence="8" id="KW-1278">Translocase</keyword>
<evidence type="ECO:0000256" key="13">
    <source>
        <dbReference type="ARBA" id="ARBA00034078"/>
    </source>
</evidence>
<dbReference type="SUPFAM" id="SSF54862">
    <property type="entry name" value="4Fe-4S ferredoxins"/>
    <property type="match status" value="1"/>
</dbReference>
<evidence type="ECO:0000256" key="14">
    <source>
        <dbReference type="ARBA" id="ARBA00047712"/>
    </source>
</evidence>
<dbReference type="Gene3D" id="3.40.228.10">
    <property type="entry name" value="Dimethylsulfoxide Reductase, domain 2"/>
    <property type="match status" value="1"/>
</dbReference>
<dbReference type="InterPro" id="IPR009010">
    <property type="entry name" value="Asp_de-COase-like_dom_sf"/>
</dbReference>
<evidence type="ECO:0000313" key="19">
    <source>
        <dbReference type="EMBL" id="BCR03384.1"/>
    </source>
</evidence>
<evidence type="ECO:0000259" key="18">
    <source>
        <dbReference type="PROSITE" id="PS51839"/>
    </source>
</evidence>
<evidence type="ECO:0000256" key="1">
    <source>
        <dbReference type="ARBA" id="ARBA00001966"/>
    </source>
</evidence>
<dbReference type="InterPro" id="IPR000283">
    <property type="entry name" value="NADH_UbQ_OxRdtase_75kDa_su_CS"/>
</dbReference>
<evidence type="ECO:0000256" key="4">
    <source>
        <dbReference type="ARBA" id="ARBA00022485"/>
    </source>
</evidence>
<gene>
    <name evidence="19" type="primary">nuoG-2</name>
    <name evidence="19" type="ORF">DESUT3_04530</name>
</gene>
<name>A0ABM8HMA9_9BACT</name>
<dbReference type="CDD" id="cd00207">
    <property type="entry name" value="fer2"/>
    <property type="match status" value="1"/>
</dbReference>
<comment type="similarity">
    <text evidence="3 15">Belongs to the complex I 75 kDa subunit family.</text>
</comment>
<dbReference type="InterPro" id="IPR006657">
    <property type="entry name" value="MoPterin_dinucl-bd_dom"/>
</dbReference>
<dbReference type="Proteomes" id="UP001319827">
    <property type="component" value="Chromosome"/>
</dbReference>
<dbReference type="Gene3D" id="3.10.20.740">
    <property type="match status" value="1"/>
</dbReference>
<keyword evidence="20" id="KW-1185">Reference proteome</keyword>
<dbReference type="InterPro" id="IPR050123">
    <property type="entry name" value="Prok_molybdopt-oxidoreductase"/>
</dbReference>
<dbReference type="Pfam" id="PF04879">
    <property type="entry name" value="Molybdop_Fe4S4"/>
    <property type="match status" value="1"/>
</dbReference>
<dbReference type="InterPro" id="IPR036010">
    <property type="entry name" value="2Fe-2S_ferredoxin-like_sf"/>
</dbReference>
<evidence type="ECO:0000256" key="7">
    <source>
        <dbReference type="ARBA" id="ARBA00022723"/>
    </source>
</evidence>
<evidence type="ECO:0000256" key="10">
    <source>
        <dbReference type="ARBA" id="ARBA00023014"/>
    </source>
</evidence>
<protein>
    <submittedName>
        <fullName evidence="19">NADH-quinone oxidoreductase</fullName>
    </submittedName>
</protein>
<dbReference type="Gene3D" id="3.40.50.740">
    <property type="match status" value="2"/>
</dbReference>
<dbReference type="PROSITE" id="PS51669">
    <property type="entry name" value="4FE4S_MOW_BIS_MGD"/>
    <property type="match status" value="1"/>
</dbReference>
<dbReference type="SMART" id="SM00926">
    <property type="entry name" value="Molybdop_Fe4S4"/>
    <property type="match status" value="1"/>
</dbReference>
<dbReference type="Gene3D" id="2.20.25.90">
    <property type="entry name" value="ADC-like domains"/>
    <property type="match status" value="1"/>
</dbReference>
<evidence type="ECO:0000259" key="17">
    <source>
        <dbReference type="PROSITE" id="PS51669"/>
    </source>
</evidence>
<keyword evidence="10" id="KW-0411">Iron-sulfur</keyword>
<comment type="cofactor">
    <cofactor evidence="1">
        <name>[4Fe-4S] cluster</name>
        <dbReference type="ChEBI" id="CHEBI:49883"/>
    </cofactor>
</comment>
<dbReference type="PANTHER" id="PTHR43105:SF10">
    <property type="entry name" value="NADH-QUINONE OXIDOREDUCTASE SUBUNIT G"/>
    <property type="match status" value="1"/>
</dbReference>
<dbReference type="PROSITE" id="PS51085">
    <property type="entry name" value="2FE2S_FER_2"/>
    <property type="match status" value="1"/>
</dbReference>
<organism evidence="19 20">
    <name type="scientific">Desulfuromonas versatilis</name>
    <dbReference type="NCBI Taxonomy" id="2802975"/>
    <lineage>
        <taxon>Bacteria</taxon>
        <taxon>Pseudomonadati</taxon>
        <taxon>Thermodesulfobacteriota</taxon>
        <taxon>Desulfuromonadia</taxon>
        <taxon>Desulfuromonadales</taxon>
        <taxon>Desulfuromonadaceae</taxon>
        <taxon>Desulfuromonas</taxon>
    </lineage>
</organism>
<comment type="function">
    <text evidence="2">NDH-1 shuttles electrons from NADH, via FMN and iron-sulfur (Fe-S) centers, to quinones in the respiratory chain. The immediate electron acceptor for the enzyme in this species is believed to be ubiquinone. Couples the redox reaction to proton translocation (for every two electrons transferred, four hydrogen ions are translocated across the cytoplasmic membrane), and thus conserves the redox energy in a proton gradient.</text>
</comment>
<proteinExistence type="inferred from homology"/>
<dbReference type="SUPFAM" id="SSF50692">
    <property type="entry name" value="ADC-like"/>
    <property type="match status" value="1"/>
</dbReference>
<evidence type="ECO:0000256" key="2">
    <source>
        <dbReference type="ARBA" id="ARBA00002378"/>
    </source>
</evidence>
<evidence type="ECO:0000313" key="20">
    <source>
        <dbReference type="Proteomes" id="UP001319827"/>
    </source>
</evidence>
<dbReference type="CDD" id="cd02768">
    <property type="entry name" value="MopB_NADH-Q-OR-NuoG2"/>
    <property type="match status" value="1"/>
</dbReference>
<feature type="domain" description="2Fe-2S ferredoxin-type" evidence="16">
    <location>
        <begin position="1"/>
        <end position="80"/>
    </location>
</feature>
<dbReference type="NCBIfam" id="TIGR01973">
    <property type="entry name" value="NuoG"/>
    <property type="match status" value="1"/>
</dbReference>
<dbReference type="InterPro" id="IPR006656">
    <property type="entry name" value="Mopterin_OxRdtase"/>
</dbReference>
<accession>A0ABM8HMA9</accession>
<keyword evidence="12" id="KW-0830">Ubiquinone</keyword>
<dbReference type="RefSeq" id="WP_221250859.1">
    <property type="nucleotide sequence ID" value="NZ_AP024355.1"/>
</dbReference>
<keyword evidence="11" id="KW-0520">NAD</keyword>
<keyword evidence="6" id="KW-0874">Quinone</keyword>
<dbReference type="SUPFAM" id="SSF53706">
    <property type="entry name" value="Formate dehydrogenase/DMSO reductase, domains 1-3"/>
    <property type="match status" value="1"/>
</dbReference>
<reference evidence="19 20" key="2">
    <citation type="journal article" date="2021" name="Int. J. Syst. Evol. Microbiol.">
        <title>Isolation and Polyphasic Characterization of Desulfuromonas versatilis sp. Nov., an Electrogenic Bacteria Capable of Versatile Metabolism Isolated from a Graphene Oxide-Reducing Enrichment Culture.</title>
        <authorList>
            <person name="Xie L."/>
            <person name="Yoshida N."/>
            <person name="Ishii S."/>
            <person name="Meng L."/>
        </authorList>
    </citation>
    <scope>NUCLEOTIDE SEQUENCE [LARGE SCALE GENOMIC DNA]</scope>
    <source>
        <strain evidence="19 20">NIT-T3</strain>
    </source>
</reference>
<keyword evidence="9" id="KW-0408">Iron</keyword>
<keyword evidence="5" id="KW-0001">2Fe-2S</keyword>
<evidence type="ECO:0000256" key="8">
    <source>
        <dbReference type="ARBA" id="ARBA00022967"/>
    </source>
</evidence>
<dbReference type="Pfam" id="PF13510">
    <property type="entry name" value="Fer2_4"/>
    <property type="match status" value="1"/>
</dbReference>
<evidence type="ECO:0000256" key="12">
    <source>
        <dbReference type="ARBA" id="ARBA00023075"/>
    </source>
</evidence>
<comment type="catalytic activity">
    <reaction evidence="14">
        <text>a quinone + NADH + 5 H(+)(in) = a quinol + NAD(+) + 4 H(+)(out)</text>
        <dbReference type="Rhea" id="RHEA:57888"/>
        <dbReference type="ChEBI" id="CHEBI:15378"/>
        <dbReference type="ChEBI" id="CHEBI:24646"/>
        <dbReference type="ChEBI" id="CHEBI:57540"/>
        <dbReference type="ChEBI" id="CHEBI:57945"/>
        <dbReference type="ChEBI" id="CHEBI:132124"/>
    </reaction>
</comment>
<feature type="domain" description="4Fe-4S His(Cys)3-ligated-type" evidence="18">
    <location>
        <begin position="80"/>
        <end position="119"/>
    </location>
</feature>
<evidence type="ECO:0000256" key="3">
    <source>
        <dbReference type="ARBA" id="ARBA00005404"/>
    </source>
</evidence>
<dbReference type="SMART" id="SM00929">
    <property type="entry name" value="NADH-G_4Fe-4S_3"/>
    <property type="match status" value="1"/>
</dbReference>
<dbReference type="PANTHER" id="PTHR43105">
    <property type="entry name" value="RESPIRATORY NITRATE REDUCTASE"/>
    <property type="match status" value="1"/>
</dbReference>
<dbReference type="EMBL" id="AP024355">
    <property type="protein sequence ID" value="BCR03384.1"/>
    <property type="molecule type" value="Genomic_DNA"/>
</dbReference>
<evidence type="ECO:0000259" key="16">
    <source>
        <dbReference type="PROSITE" id="PS51085"/>
    </source>
</evidence>
<dbReference type="SUPFAM" id="SSF54292">
    <property type="entry name" value="2Fe-2S ferredoxin-like"/>
    <property type="match status" value="1"/>
</dbReference>
<dbReference type="InterPro" id="IPR054351">
    <property type="entry name" value="NADH_UbQ_OxRdtase_ferredoxin"/>
</dbReference>
<dbReference type="InterPro" id="IPR019574">
    <property type="entry name" value="NADH_UbQ_OxRdtase_Gsu_4Fe4S-bd"/>
</dbReference>
<dbReference type="Pfam" id="PF00384">
    <property type="entry name" value="Molybdopterin"/>
    <property type="match status" value="1"/>
</dbReference>
<evidence type="ECO:0000256" key="15">
    <source>
        <dbReference type="RuleBase" id="RU004523"/>
    </source>
</evidence>
<keyword evidence="7" id="KW-0479">Metal-binding</keyword>
<keyword evidence="4" id="KW-0004">4Fe-4S</keyword>
<dbReference type="PROSITE" id="PS00641">
    <property type="entry name" value="COMPLEX1_75K_1"/>
    <property type="match status" value="1"/>
</dbReference>
<dbReference type="Pfam" id="PF22117">
    <property type="entry name" value="Fer4_Nqo3"/>
    <property type="match status" value="1"/>
</dbReference>
<dbReference type="Pfam" id="PF01568">
    <property type="entry name" value="Molydop_binding"/>
    <property type="match status" value="1"/>
</dbReference>
<dbReference type="Gene3D" id="2.40.40.20">
    <property type="match status" value="1"/>
</dbReference>
<comment type="cofactor">
    <cofactor evidence="13">
        <name>[2Fe-2S] cluster</name>
        <dbReference type="ChEBI" id="CHEBI:190135"/>
    </cofactor>
</comment>
<dbReference type="InterPro" id="IPR010228">
    <property type="entry name" value="NADH_UbQ_OxRdtase_Gsu"/>
</dbReference>